<evidence type="ECO:0000313" key="1">
    <source>
        <dbReference type="EMBL" id="PWN47052.1"/>
    </source>
</evidence>
<proteinExistence type="predicted"/>
<dbReference type="EMBL" id="KZ820570">
    <property type="protein sequence ID" value="PWN47052.1"/>
    <property type="molecule type" value="Genomic_DNA"/>
</dbReference>
<evidence type="ECO:0000313" key="2">
    <source>
        <dbReference type="Proteomes" id="UP000245626"/>
    </source>
</evidence>
<accession>A0ACD0NMP9</accession>
<organism evidence="1 2">
    <name type="scientific">Violaceomyces palustris</name>
    <dbReference type="NCBI Taxonomy" id="1673888"/>
    <lineage>
        <taxon>Eukaryota</taxon>
        <taxon>Fungi</taxon>
        <taxon>Dikarya</taxon>
        <taxon>Basidiomycota</taxon>
        <taxon>Ustilaginomycotina</taxon>
        <taxon>Ustilaginomycetes</taxon>
        <taxon>Violaceomycetales</taxon>
        <taxon>Violaceomycetaceae</taxon>
        <taxon>Violaceomyces</taxon>
    </lineage>
</organism>
<sequence>MSSAYAKQKLKQSRDAIQKKDWATAAQAASDVLESDSQNYNANVFLGLALLNLERYQESEKAYLDATASQPDQPLAWQGLEKFYSSRKKWDECVKVLLKQVELFHLQGEPTKCAEAFQRLLAVQREEGSRLQRAETLSLLLPDSPYYSTFASLPFPDQTNPTSTTTFETEMNVHVNSLDVLNQVIGLIEYVERDSIDKEVEKRRLRLDRANKGKEAVRNEVKVEVMTGSRLPKLYDQLLSHPSAPDELRRETESKLLRHHHQLLLALPNPDSRLGRTPSAAAAVTSKETEEQERKDREAIERKASLRDTVTRIAEGMVIIGVDDEMAWSVGLEWKNVESLVDLARDQLRSFVSLFPRSGRTLSIKAFLLLIKDEQFFADEEELKKESDIDADASAGGQKEEDLLNMAIDGLEACPDSILCHRVAATLYLLDRDYLSASEVVQSALNLVARSELEAALDLSQVRQGLELILATSYTHLHPPQNHARAQRLADSVLSRSAYNVQALLAKAYIEQEAGRWQEARNYFVRAQQASSVSVDEPLSKEKMYKRALSPSKDPALQARGEIAWCDVKLGRLQEAKAELEDFISLIDPLSTTSVTPEDRARAWWRLGSCMWEMGGEWREDVENSFKAFITCLKRSPAFAPAFTSLGIYYETVSSPPDFVRASKCFQKAFELDARENEAARRLAVGFADEREWDLVEVVARRTVEGEGGAEALRGEMASQRRHQSKNAWAWKAIGSVELERKHYDESISAYQVALRAAPQDANSWQRLGEAYAGSGRHVAAIKSFSKALELRPDDWQVKYCIADVQRALGQYEIAIKVFADILDDREGEIGVRVALAETLLMQARLEYRTGYVERCEASLLRALTESEMALRQDENLRSAWKIISDSCFELSRLGSLVDSDSLLVGGPVEDVIKRAKQLGTDDKLPSIRAVSLQTVRSALSSFSSSSWSTESSLVLSELAAYLYKLRVILNANDENSAGGAWYDLSVSLHHLARHLSKVGLDEEGSEAAVEGSTSERIESLTRQSIACIKEALRSQPGNETFWLVLGNLTFKKNVNLSQHCYIRAIESSPKSAIPWTNLGFLYLEHDDVELANEAFIKAQTCDPDHAPAWVGQALVATAFGDPASSRALFEHSYRLCEGSIPEADYGFANAVFEIRNASSSPLRHGMEEGTRGVVSLHSPSFALDSYLSQRPNDTDALLLSALIAESLGQSKLAIERIERVAALLEEDFERSESEVVAQRYAIAESNLGRIRLTVGDHSGSKAAHEATLGLLDLAEGPEGEEGEEGAKMREKLKRVKIHSLFGRGLACFFLGENREALEGFEECLGYIDTLLEQEEGQTYEGRARQRLEEERVAINVLLAKILWSFGGQEQREAAKSQLLESISMSPNNIGAITTLAAMGIASGDSGLVDAALSEIKEMPIQEVRQLDANRDVPFLLSMERFSKGDIESGLSTLRSEVEPNDESTRSRLNLLESIVSILTQRVVERGQDEGKEEDEWTKGLREEAQRISLEALAMITKDWSAEKGVGDTFRLGSMVAGVLGGGGETKCALPGPKYLADRALVLEPWKRENWEVAEMALGGR</sequence>
<protein>
    <submittedName>
        <fullName evidence="1">TPR-like protein</fullName>
    </submittedName>
</protein>
<reference evidence="1 2" key="1">
    <citation type="journal article" date="2018" name="Mol. Biol. Evol.">
        <title>Broad Genomic Sampling Reveals a Smut Pathogenic Ancestry of the Fungal Clade Ustilaginomycotina.</title>
        <authorList>
            <person name="Kijpornyongpan T."/>
            <person name="Mondo S.J."/>
            <person name="Barry K."/>
            <person name="Sandor L."/>
            <person name="Lee J."/>
            <person name="Lipzen A."/>
            <person name="Pangilinan J."/>
            <person name="LaButti K."/>
            <person name="Hainaut M."/>
            <person name="Henrissat B."/>
            <person name="Grigoriev I.V."/>
            <person name="Spatafora J.W."/>
            <person name="Aime M.C."/>
        </authorList>
    </citation>
    <scope>NUCLEOTIDE SEQUENCE [LARGE SCALE GENOMIC DNA]</scope>
    <source>
        <strain evidence="1 2">SA 807</strain>
    </source>
</reference>
<dbReference type="Proteomes" id="UP000245626">
    <property type="component" value="Unassembled WGS sequence"/>
</dbReference>
<name>A0ACD0NMP9_9BASI</name>
<gene>
    <name evidence="1" type="ORF">IE53DRAFT_371788</name>
</gene>
<keyword evidence="2" id="KW-1185">Reference proteome</keyword>